<evidence type="ECO:0000256" key="1">
    <source>
        <dbReference type="ARBA" id="ARBA00022679"/>
    </source>
</evidence>
<organism evidence="4 5">
    <name type="scientific">candidate division WWE3 bacterium</name>
    <dbReference type="NCBI Taxonomy" id="2053526"/>
    <lineage>
        <taxon>Bacteria</taxon>
        <taxon>Katanobacteria</taxon>
    </lineage>
</organism>
<proteinExistence type="predicted"/>
<dbReference type="Proteomes" id="UP000265540">
    <property type="component" value="Unassembled WGS sequence"/>
</dbReference>
<dbReference type="PANTHER" id="PTHR10434:SF11">
    <property type="entry name" value="1-ACYL-SN-GLYCEROL-3-PHOSPHATE ACYLTRANSFERASE"/>
    <property type="match status" value="1"/>
</dbReference>
<comment type="caution">
    <text evidence="4">The sequence shown here is derived from an EMBL/GenBank/DDBJ whole genome shotgun (WGS) entry which is preliminary data.</text>
</comment>
<dbReference type="SUPFAM" id="SSF69593">
    <property type="entry name" value="Glycerol-3-phosphate (1)-acyltransferase"/>
    <property type="match status" value="1"/>
</dbReference>
<feature type="domain" description="Phospholipid/glycerol acyltransferase" evidence="3">
    <location>
        <begin position="33"/>
        <end position="145"/>
    </location>
</feature>
<dbReference type="PANTHER" id="PTHR10434">
    <property type="entry name" value="1-ACYL-SN-GLYCEROL-3-PHOSPHATE ACYLTRANSFERASE"/>
    <property type="match status" value="1"/>
</dbReference>
<dbReference type="AlphaFoldDB" id="A0A3A4ZD95"/>
<accession>A0A3A4ZD95</accession>
<sequence>MYKILVCILGLLSRLKLDIKTEGQRNLPTEGPVLIIFNHNDFLDTVVMLLEIQRKMAAFVAYEYRYNPAVILFNAAGSVILVRRGQSDQEALAKGLLHLSHGGVLTVAPEGTRGPSKKMGKGKYGPAFLAGKTGCPIVPVGINNTYNGFKWLFGSLLTNEKLSIAVTIGLPFFLTVDDNLLHADLDETGVKDAWQSVTNTQLMPKIAQLLPAEMHGEF</sequence>
<dbReference type="SMART" id="SM00563">
    <property type="entry name" value="PlsC"/>
    <property type="match status" value="1"/>
</dbReference>
<keyword evidence="1 4" id="KW-0808">Transferase</keyword>
<evidence type="ECO:0000259" key="3">
    <source>
        <dbReference type="SMART" id="SM00563"/>
    </source>
</evidence>
<evidence type="ECO:0000313" key="4">
    <source>
        <dbReference type="EMBL" id="RJR27199.1"/>
    </source>
</evidence>
<dbReference type="InterPro" id="IPR002123">
    <property type="entry name" value="Plipid/glycerol_acylTrfase"/>
</dbReference>
<dbReference type="GO" id="GO:0003841">
    <property type="term" value="F:1-acylglycerol-3-phosphate O-acyltransferase activity"/>
    <property type="evidence" value="ECO:0007669"/>
    <property type="project" value="TreeGrafter"/>
</dbReference>
<keyword evidence="2 4" id="KW-0012">Acyltransferase</keyword>
<dbReference type="GO" id="GO:0006654">
    <property type="term" value="P:phosphatidic acid biosynthetic process"/>
    <property type="evidence" value="ECO:0007669"/>
    <property type="project" value="TreeGrafter"/>
</dbReference>
<name>A0A3A4ZD95_UNCKA</name>
<gene>
    <name evidence="4" type="ORF">C4561_02810</name>
</gene>
<reference evidence="4 5" key="1">
    <citation type="journal article" date="2017" name="ISME J.">
        <title>Energy and carbon metabolisms in a deep terrestrial subsurface fluid microbial community.</title>
        <authorList>
            <person name="Momper L."/>
            <person name="Jungbluth S.P."/>
            <person name="Lee M.D."/>
            <person name="Amend J.P."/>
        </authorList>
    </citation>
    <scope>NUCLEOTIDE SEQUENCE [LARGE SCALE GENOMIC DNA]</scope>
    <source>
        <strain evidence="4">SURF_46</strain>
    </source>
</reference>
<dbReference type="EMBL" id="QZJF01000015">
    <property type="protein sequence ID" value="RJR27199.1"/>
    <property type="molecule type" value="Genomic_DNA"/>
</dbReference>
<protein>
    <submittedName>
        <fullName evidence="4">1-acyl-sn-glycerol-3-phosphate acyltransferase</fullName>
    </submittedName>
</protein>
<evidence type="ECO:0000256" key="2">
    <source>
        <dbReference type="ARBA" id="ARBA00023315"/>
    </source>
</evidence>
<dbReference type="CDD" id="cd07989">
    <property type="entry name" value="LPLAT_AGPAT-like"/>
    <property type="match status" value="1"/>
</dbReference>
<evidence type="ECO:0000313" key="5">
    <source>
        <dbReference type="Proteomes" id="UP000265540"/>
    </source>
</evidence>
<dbReference type="Pfam" id="PF01553">
    <property type="entry name" value="Acyltransferase"/>
    <property type="match status" value="1"/>
</dbReference>